<evidence type="ECO:0000313" key="3">
    <source>
        <dbReference type="Proteomes" id="UP000316213"/>
    </source>
</evidence>
<dbReference type="Proteomes" id="UP000316213">
    <property type="component" value="Unassembled WGS sequence"/>
</dbReference>
<protein>
    <submittedName>
        <fullName evidence="2">Uncharacterized protein</fullName>
    </submittedName>
</protein>
<name>A0A5C5ZP18_9BACT</name>
<organism evidence="2 3">
    <name type="scientific">Neorhodopirellula pilleata</name>
    <dbReference type="NCBI Taxonomy" id="2714738"/>
    <lineage>
        <taxon>Bacteria</taxon>
        <taxon>Pseudomonadati</taxon>
        <taxon>Planctomycetota</taxon>
        <taxon>Planctomycetia</taxon>
        <taxon>Pirellulales</taxon>
        <taxon>Pirellulaceae</taxon>
        <taxon>Neorhodopirellula</taxon>
    </lineage>
</organism>
<dbReference type="AlphaFoldDB" id="A0A5C5ZP18"/>
<reference evidence="2 3" key="1">
    <citation type="submission" date="2019-02" db="EMBL/GenBank/DDBJ databases">
        <title>Deep-cultivation of Planctomycetes and their phenomic and genomic characterization uncovers novel biology.</title>
        <authorList>
            <person name="Wiegand S."/>
            <person name="Jogler M."/>
            <person name="Boedeker C."/>
            <person name="Pinto D."/>
            <person name="Vollmers J."/>
            <person name="Rivas-Marin E."/>
            <person name="Kohn T."/>
            <person name="Peeters S.H."/>
            <person name="Heuer A."/>
            <person name="Rast P."/>
            <person name="Oberbeckmann S."/>
            <person name="Bunk B."/>
            <person name="Jeske O."/>
            <person name="Meyerdierks A."/>
            <person name="Storesund J.E."/>
            <person name="Kallscheuer N."/>
            <person name="Luecker S."/>
            <person name="Lage O.M."/>
            <person name="Pohl T."/>
            <person name="Merkel B.J."/>
            <person name="Hornburger P."/>
            <person name="Mueller R.-W."/>
            <person name="Bruemmer F."/>
            <person name="Labrenz M."/>
            <person name="Spormann A.M."/>
            <person name="Op Den Camp H."/>
            <person name="Overmann J."/>
            <person name="Amann R."/>
            <person name="Jetten M.S.M."/>
            <person name="Mascher T."/>
            <person name="Medema M.H."/>
            <person name="Devos D.P."/>
            <person name="Kaster A.-K."/>
            <person name="Ovreas L."/>
            <person name="Rohde M."/>
            <person name="Galperin M.Y."/>
            <person name="Jogler C."/>
        </authorList>
    </citation>
    <scope>NUCLEOTIDE SEQUENCE [LARGE SCALE GENOMIC DNA]</scope>
    <source>
        <strain evidence="2 3">Pla100</strain>
    </source>
</reference>
<proteinExistence type="predicted"/>
<evidence type="ECO:0000313" key="2">
    <source>
        <dbReference type="EMBL" id="TWT89199.1"/>
    </source>
</evidence>
<dbReference type="EMBL" id="SJPM01000020">
    <property type="protein sequence ID" value="TWT89199.1"/>
    <property type="molecule type" value="Genomic_DNA"/>
</dbReference>
<sequence length="86" mass="9409">MNGLLCMGTGFRAASVGHSRNKCRQWLKRLGDDPIETIHPKSALVQTRKLASEPPFVTVANPPDNLLRGSTELPLTDSPTRESIDP</sequence>
<gene>
    <name evidence="2" type="ORF">Pla100_56670</name>
</gene>
<feature type="region of interest" description="Disordered" evidence="1">
    <location>
        <begin position="55"/>
        <end position="86"/>
    </location>
</feature>
<accession>A0A5C5ZP18</accession>
<comment type="caution">
    <text evidence="2">The sequence shown here is derived from an EMBL/GenBank/DDBJ whole genome shotgun (WGS) entry which is preliminary data.</text>
</comment>
<keyword evidence="3" id="KW-1185">Reference proteome</keyword>
<evidence type="ECO:0000256" key="1">
    <source>
        <dbReference type="SAM" id="MobiDB-lite"/>
    </source>
</evidence>